<proteinExistence type="inferred from homology"/>
<sequence length="218" mass="23938">MELICGTGSSLPPDLLDALSAYRYRVFIETLGWDLPAENGREQDQFDTPETAYVIARDPDTGQLRGCARLLPSTGPYLLADVFPQLLHGQPAPRHPQVWELSRFAAMDCGAPQSLAQPMELKVAEQILSGALDYARRRGVQRFITVSPLGVERLLRRVGVHAHRAGPPVRYGSHALFACWIEVDHQSIEAMQVYTPERSVVIDPAADRAGDAGRALAA</sequence>
<dbReference type="GO" id="GO:0016746">
    <property type="term" value="F:acyltransferase activity"/>
    <property type="evidence" value="ECO:0007669"/>
    <property type="project" value="UniProtKB-KW"/>
</dbReference>
<evidence type="ECO:0000313" key="7">
    <source>
        <dbReference type="EMBL" id="UZD55126.1"/>
    </source>
</evidence>
<keyword evidence="3 6" id="KW-0949">S-adenosyl-L-methionine</keyword>
<evidence type="ECO:0000256" key="2">
    <source>
        <dbReference type="ARBA" id="ARBA00022679"/>
    </source>
</evidence>
<dbReference type="SUPFAM" id="SSF55729">
    <property type="entry name" value="Acyl-CoA N-acyltransferases (Nat)"/>
    <property type="match status" value="1"/>
</dbReference>
<evidence type="ECO:0000256" key="1">
    <source>
        <dbReference type="ARBA" id="ARBA00022654"/>
    </source>
</evidence>
<name>A0ABY6MSY9_9BURK</name>
<dbReference type="Pfam" id="PF00765">
    <property type="entry name" value="Autoind_synth"/>
    <property type="match status" value="1"/>
</dbReference>
<comment type="similarity">
    <text evidence="5 6">Belongs to the autoinducer synthase family.</text>
</comment>
<keyword evidence="4 5" id="KW-0071">Autoinducer synthesis</keyword>
<organism evidence="7 8">
    <name type="scientific">Caldimonas aquatica</name>
    <dbReference type="NCBI Taxonomy" id="376175"/>
    <lineage>
        <taxon>Bacteria</taxon>
        <taxon>Pseudomonadati</taxon>
        <taxon>Pseudomonadota</taxon>
        <taxon>Betaproteobacteria</taxon>
        <taxon>Burkholderiales</taxon>
        <taxon>Sphaerotilaceae</taxon>
        <taxon>Caldimonas</taxon>
    </lineage>
</organism>
<keyword evidence="7" id="KW-0012">Acyltransferase</keyword>
<dbReference type="EMBL" id="CP110257">
    <property type="protein sequence ID" value="UZD55126.1"/>
    <property type="molecule type" value="Genomic_DNA"/>
</dbReference>
<protein>
    <recommendedName>
        <fullName evidence="6">Acyl-homoserine-lactone synthase</fullName>
        <ecNumber evidence="6">2.3.1.184</ecNumber>
    </recommendedName>
    <alternativeName>
        <fullName evidence="6">Autoinducer synthesis protein</fullName>
    </alternativeName>
</protein>
<dbReference type="InterPro" id="IPR001690">
    <property type="entry name" value="Autoind_synthase"/>
</dbReference>
<dbReference type="InterPro" id="IPR016181">
    <property type="entry name" value="Acyl_CoA_acyltransferase"/>
</dbReference>
<evidence type="ECO:0000256" key="6">
    <source>
        <dbReference type="RuleBase" id="RU361135"/>
    </source>
</evidence>
<dbReference type="PANTHER" id="PTHR39322:SF1">
    <property type="entry name" value="ISOVALERYL-HOMOSERINE LACTONE SYNTHASE"/>
    <property type="match status" value="1"/>
</dbReference>
<keyword evidence="8" id="KW-1185">Reference proteome</keyword>
<dbReference type="Gene3D" id="3.40.630.30">
    <property type="match status" value="1"/>
</dbReference>
<gene>
    <name evidence="7" type="ORF">OMP39_00580</name>
</gene>
<reference evidence="7" key="1">
    <citation type="submission" date="2022-10" db="EMBL/GenBank/DDBJ databases">
        <title>Complete genome sequence of Schlegelella aquatica LMG 23380.</title>
        <authorList>
            <person name="Musilova J."/>
            <person name="Kourilova X."/>
            <person name="Bezdicek M."/>
            <person name="Hermankova K."/>
            <person name="Obruca S."/>
            <person name="Sedlar K."/>
        </authorList>
    </citation>
    <scope>NUCLEOTIDE SEQUENCE</scope>
    <source>
        <strain evidence="7">LMG 23380</strain>
    </source>
</reference>
<evidence type="ECO:0000313" key="8">
    <source>
        <dbReference type="Proteomes" id="UP001163266"/>
    </source>
</evidence>
<keyword evidence="2 6" id="KW-0808">Transferase</keyword>
<dbReference type="RefSeq" id="WP_264892884.1">
    <property type="nucleotide sequence ID" value="NZ_CP110257.1"/>
</dbReference>
<dbReference type="PRINTS" id="PR01549">
    <property type="entry name" value="AUTOINDCRSYN"/>
</dbReference>
<comment type="catalytic activity">
    <reaction evidence="6">
        <text>a fatty acyl-[ACP] + S-adenosyl-L-methionine = an N-acyl-L-homoserine lactone + S-methyl-5'-thioadenosine + holo-[ACP] + H(+)</text>
        <dbReference type="Rhea" id="RHEA:10096"/>
        <dbReference type="Rhea" id="RHEA-COMP:9685"/>
        <dbReference type="Rhea" id="RHEA-COMP:14125"/>
        <dbReference type="ChEBI" id="CHEBI:15378"/>
        <dbReference type="ChEBI" id="CHEBI:17509"/>
        <dbReference type="ChEBI" id="CHEBI:55474"/>
        <dbReference type="ChEBI" id="CHEBI:59789"/>
        <dbReference type="ChEBI" id="CHEBI:64479"/>
        <dbReference type="ChEBI" id="CHEBI:138651"/>
        <dbReference type="EC" id="2.3.1.184"/>
    </reaction>
</comment>
<accession>A0ABY6MSY9</accession>
<dbReference type="EC" id="2.3.1.184" evidence="6"/>
<dbReference type="Proteomes" id="UP001163266">
    <property type="component" value="Chromosome"/>
</dbReference>
<dbReference type="PANTHER" id="PTHR39322">
    <property type="entry name" value="ACYL-HOMOSERINE-LACTONE SYNTHASE"/>
    <property type="match status" value="1"/>
</dbReference>
<dbReference type="PROSITE" id="PS51187">
    <property type="entry name" value="AUTOINDUCER_SYNTH_2"/>
    <property type="match status" value="1"/>
</dbReference>
<evidence type="ECO:0000256" key="3">
    <source>
        <dbReference type="ARBA" id="ARBA00022691"/>
    </source>
</evidence>
<keyword evidence="1 5" id="KW-0673">Quorum sensing</keyword>
<evidence type="ECO:0000256" key="4">
    <source>
        <dbReference type="ARBA" id="ARBA00022929"/>
    </source>
</evidence>
<evidence type="ECO:0000256" key="5">
    <source>
        <dbReference type="PROSITE-ProRule" id="PRU00533"/>
    </source>
</evidence>